<name>A0A1Q8SNX7_9GAMM</name>
<accession>A0A1Q8SNX7</accession>
<sequence>MTHLRSSPASPALGQSDAQALAALDHASLEEALLHRADAAWRLAREVHPELPRPGIWFDLRGRSAGQAHYQRGGLRFNRTLLRENRQAFMDEIVPHEMAHWLVFHLEDGAKARPHGHEWQSVMRKLYGLTPVTTHRFDVTRASPAPYCYRCRCETLHRFTGRRHAQVSKGMRYRCRHCRATLTFAYREASG</sequence>
<dbReference type="GO" id="GO:0006950">
    <property type="term" value="P:response to stress"/>
    <property type="evidence" value="ECO:0007669"/>
    <property type="project" value="UniProtKB-ARBA"/>
</dbReference>
<evidence type="ECO:0000313" key="3">
    <source>
        <dbReference type="Proteomes" id="UP000186878"/>
    </source>
</evidence>
<evidence type="ECO:0000313" key="2">
    <source>
        <dbReference type="EMBL" id="OLO03147.1"/>
    </source>
</evidence>
<evidence type="ECO:0000259" key="1">
    <source>
        <dbReference type="SMART" id="SM00731"/>
    </source>
</evidence>
<dbReference type="OrthoDB" id="267364at2"/>
<protein>
    <submittedName>
        <fullName evidence="2">Metallopeptidase</fullName>
    </submittedName>
</protein>
<dbReference type="InterPro" id="IPR006640">
    <property type="entry name" value="SprT-like_domain"/>
</dbReference>
<gene>
    <name evidence="2" type="ORF">BTW07_16035</name>
</gene>
<dbReference type="AlphaFoldDB" id="A0A1Q8SNX7"/>
<dbReference type="PANTHER" id="PTHR38773">
    <property type="entry name" value="PROTEIN SPRT"/>
    <property type="match status" value="1"/>
</dbReference>
<dbReference type="PANTHER" id="PTHR38773:SF1">
    <property type="entry name" value="PROTEIN SPRT"/>
    <property type="match status" value="1"/>
</dbReference>
<organism evidence="2 3">
    <name type="scientific">Salinicola socius</name>
    <dbReference type="NCBI Taxonomy" id="404433"/>
    <lineage>
        <taxon>Bacteria</taxon>
        <taxon>Pseudomonadati</taxon>
        <taxon>Pseudomonadota</taxon>
        <taxon>Gammaproteobacteria</taxon>
        <taxon>Oceanospirillales</taxon>
        <taxon>Halomonadaceae</taxon>
        <taxon>Salinicola</taxon>
    </lineage>
</organism>
<comment type="caution">
    <text evidence="2">The sequence shown here is derived from an EMBL/GenBank/DDBJ whole genome shotgun (WGS) entry which is preliminary data.</text>
</comment>
<keyword evidence="3" id="KW-1185">Reference proteome</keyword>
<feature type="domain" description="SprT-like" evidence="1">
    <location>
        <begin position="37"/>
        <end position="185"/>
    </location>
</feature>
<dbReference type="SMART" id="SM00731">
    <property type="entry name" value="SprT"/>
    <property type="match status" value="1"/>
</dbReference>
<reference evidence="2 3" key="1">
    <citation type="submission" date="2016-12" db="EMBL/GenBank/DDBJ databases">
        <title>Draft genome sequences of strains Salinicola socius SMB35, Salinicola sp. MH3R3-1 and Chromohalobacter sp. SMB17 from the Verkhnekamsk potash mining region of Russia.</title>
        <authorList>
            <person name="Mavrodi D.V."/>
            <person name="Olsson B.E."/>
            <person name="Korsakova E.S."/>
            <person name="Pyankova A."/>
            <person name="Mavrodi O.V."/>
            <person name="Plotnikova E.G."/>
        </authorList>
    </citation>
    <scope>NUCLEOTIDE SEQUENCE [LARGE SCALE GENOMIC DNA]</scope>
    <source>
        <strain evidence="2 3">SMB35</strain>
    </source>
</reference>
<dbReference type="Proteomes" id="UP000186878">
    <property type="component" value="Unassembled WGS sequence"/>
</dbReference>
<proteinExistence type="predicted"/>
<dbReference type="STRING" id="404433.BTW07_16035"/>
<dbReference type="EMBL" id="MSDO01000025">
    <property type="protein sequence ID" value="OLO03147.1"/>
    <property type="molecule type" value="Genomic_DNA"/>
</dbReference>
<dbReference type="Pfam" id="PF10263">
    <property type="entry name" value="SprT-like"/>
    <property type="match status" value="1"/>
</dbReference>